<protein>
    <submittedName>
        <fullName evidence="1">Uncharacterized protein</fullName>
    </submittedName>
</protein>
<proteinExistence type="predicted"/>
<comment type="caution">
    <text evidence="1">The sequence shown here is derived from an EMBL/GenBank/DDBJ whole genome shotgun (WGS) entry which is preliminary data.</text>
</comment>
<keyword evidence="2" id="KW-1185">Reference proteome</keyword>
<dbReference type="RefSeq" id="WP_179789479.1">
    <property type="nucleotide sequence ID" value="NZ_BAAARR010000001.1"/>
</dbReference>
<organism evidence="1 2">
    <name type="scientific">Actinopolymorpha rutila</name>
    <dbReference type="NCBI Taxonomy" id="446787"/>
    <lineage>
        <taxon>Bacteria</taxon>
        <taxon>Bacillati</taxon>
        <taxon>Actinomycetota</taxon>
        <taxon>Actinomycetes</taxon>
        <taxon>Propionibacteriales</taxon>
        <taxon>Actinopolymorphaceae</taxon>
        <taxon>Actinopolymorpha</taxon>
    </lineage>
</organism>
<evidence type="ECO:0000313" key="2">
    <source>
        <dbReference type="Proteomes" id="UP000579605"/>
    </source>
</evidence>
<dbReference type="EMBL" id="JACBZH010000001">
    <property type="protein sequence ID" value="NYH92007.1"/>
    <property type="molecule type" value="Genomic_DNA"/>
</dbReference>
<accession>A0A852ZFX5</accession>
<dbReference type="Proteomes" id="UP000579605">
    <property type="component" value="Unassembled WGS sequence"/>
</dbReference>
<evidence type="ECO:0000313" key="1">
    <source>
        <dbReference type="EMBL" id="NYH92007.1"/>
    </source>
</evidence>
<gene>
    <name evidence="1" type="ORF">F4554_004645</name>
</gene>
<reference evidence="1 2" key="1">
    <citation type="submission" date="2020-07" db="EMBL/GenBank/DDBJ databases">
        <title>Sequencing the genomes of 1000 actinobacteria strains.</title>
        <authorList>
            <person name="Klenk H.-P."/>
        </authorList>
    </citation>
    <scope>NUCLEOTIDE SEQUENCE [LARGE SCALE GENOMIC DNA]</scope>
    <source>
        <strain evidence="1 2">DSM 18448</strain>
    </source>
</reference>
<name>A0A852ZFX5_9ACTN</name>
<dbReference type="AlphaFoldDB" id="A0A852ZFX5"/>
<sequence length="211" mass="23540">MSESDQADPVNAERIARAKLRLDAAHRLLAHLDLPARWSRYGNPVLCGATAYDLIVEPDIDLEVFVDAPSIDDGFEVLHEVAKLPGVVRCAFSNHLNSPDHGLYWRIVCDHEGIRWNIDNWLFARDHPGPVSARLVEPMLAALNPATRSAVLEIKEEAYARNEPLQGIWVYRAVLDDGVRGYPAFRDWLRGVDTDALTGWTPRPCGDGPPT</sequence>